<feature type="compositionally biased region" description="Low complexity" evidence="1">
    <location>
        <begin position="253"/>
        <end position="291"/>
    </location>
</feature>
<sequence>MSPRPILKRSPSSTSPPHIQPHAVHFPPSPALTRTFSALSSSQYDRSPIVVESNTCALPERGCPGRTYTIEEQQHQQDRNNAMYSSYPPRSHSGRVLHPRALGFAPGAGPTAYPSSSSGSQTMSSQCLGLAMPPLVPDLSSESDESDGFTSPPPSAIYAPSSSRAPLKGYPPTGPSMVYDEYVSFLPHPPAPPLQHSSSSSSHHAPVYHGHSHAVPTEEQRARRRRDRDLKRERSRERDRVREEAEEYDADDATVVSSSPRLSSSPRVSSSSPRSSRRTGSSRSSGSSSSGHASLCRSFSGFSVEDNSSGCLGGF</sequence>
<feature type="compositionally biased region" description="Low complexity" evidence="1">
    <location>
        <begin position="156"/>
        <end position="166"/>
    </location>
</feature>
<evidence type="ECO:0000256" key="1">
    <source>
        <dbReference type="SAM" id="MobiDB-lite"/>
    </source>
</evidence>
<feature type="region of interest" description="Disordered" evidence="1">
    <location>
        <begin position="73"/>
        <end position="315"/>
    </location>
</feature>
<evidence type="ECO:0000313" key="2">
    <source>
        <dbReference type="EMBL" id="KAL0952383.1"/>
    </source>
</evidence>
<feature type="compositionally biased region" description="Low complexity" evidence="1">
    <location>
        <begin position="115"/>
        <end position="125"/>
    </location>
</feature>
<name>A0ABR3J9M0_9AGAR</name>
<feature type="compositionally biased region" description="Basic and acidic residues" evidence="1">
    <location>
        <begin position="216"/>
        <end position="243"/>
    </location>
</feature>
<organism evidence="2 3">
    <name type="scientific">Hohenbuehelia grisea</name>
    <dbReference type="NCBI Taxonomy" id="104357"/>
    <lineage>
        <taxon>Eukaryota</taxon>
        <taxon>Fungi</taxon>
        <taxon>Dikarya</taxon>
        <taxon>Basidiomycota</taxon>
        <taxon>Agaricomycotina</taxon>
        <taxon>Agaricomycetes</taxon>
        <taxon>Agaricomycetidae</taxon>
        <taxon>Agaricales</taxon>
        <taxon>Pleurotineae</taxon>
        <taxon>Pleurotaceae</taxon>
        <taxon>Hohenbuehelia</taxon>
    </lineage>
</organism>
<dbReference type="Proteomes" id="UP001556367">
    <property type="component" value="Unassembled WGS sequence"/>
</dbReference>
<comment type="caution">
    <text evidence="2">The sequence shown here is derived from an EMBL/GenBank/DDBJ whole genome shotgun (WGS) entry which is preliminary data.</text>
</comment>
<protein>
    <submittedName>
        <fullName evidence="2">Uncharacterized protein</fullName>
    </submittedName>
</protein>
<feature type="compositionally biased region" description="Low complexity" evidence="1">
    <location>
        <begin position="194"/>
        <end position="205"/>
    </location>
</feature>
<proteinExistence type="predicted"/>
<gene>
    <name evidence="2" type="ORF">HGRIS_006660</name>
</gene>
<feature type="compositionally biased region" description="Polar residues" evidence="1">
    <location>
        <begin position="305"/>
        <end position="315"/>
    </location>
</feature>
<evidence type="ECO:0000313" key="3">
    <source>
        <dbReference type="Proteomes" id="UP001556367"/>
    </source>
</evidence>
<reference evidence="3" key="1">
    <citation type="submission" date="2024-06" db="EMBL/GenBank/DDBJ databases">
        <title>Multi-omics analyses provide insights into the biosynthesis of the anticancer antibiotic pleurotin in Hohenbuehelia grisea.</title>
        <authorList>
            <person name="Weaver J.A."/>
            <person name="Alberti F."/>
        </authorList>
    </citation>
    <scope>NUCLEOTIDE SEQUENCE [LARGE SCALE GENOMIC DNA]</scope>
    <source>
        <strain evidence="3">T-177</strain>
    </source>
</reference>
<dbReference type="EMBL" id="JASNQZ010000010">
    <property type="protein sequence ID" value="KAL0952383.1"/>
    <property type="molecule type" value="Genomic_DNA"/>
</dbReference>
<keyword evidence="3" id="KW-1185">Reference proteome</keyword>
<accession>A0ABR3J9M0</accession>
<feature type="region of interest" description="Disordered" evidence="1">
    <location>
        <begin position="1"/>
        <end position="29"/>
    </location>
</feature>